<reference evidence="1 2" key="1">
    <citation type="submission" date="2022-11" db="EMBL/GenBank/DDBJ databases">
        <title>Acinetobacter entericus sp. nov., isolated from the gut of the plastic-eating larvae of the Coleoptera insect Zophobas atratus.</title>
        <authorList>
            <person name="Dong X."/>
            <person name="Yang Y."/>
        </authorList>
    </citation>
    <scope>NUCLEOTIDE SEQUENCE [LARGE SCALE GENOMIC DNA]</scope>
    <source>
        <strain evidence="1 2">BIT-DXN8</strain>
    </source>
</reference>
<gene>
    <name evidence="1" type="ORF">OKC24_15535</name>
</gene>
<dbReference type="RefSeq" id="WP_131275923.1">
    <property type="nucleotide sequence ID" value="NZ_JAPEQW010000024.1"/>
</dbReference>
<keyword evidence="2" id="KW-1185">Reference proteome</keyword>
<organism evidence="1 2">
    <name type="scientific">Acinetobacter entericus</name>
    <dbReference type="NCBI Taxonomy" id="2989714"/>
    <lineage>
        <taxon>Bacteria</taxon>
        <taxon>Pseudomonadati</taxon>
        <taxon>Pseudomonadota</taxon>
        <taxon>Gammaproteobacteria</taxon>
        <taxon>Moraxellales</taxon>
        <taxon>Moraxellaceae</taxon>
        <taxon>Acinetobacter</taxon>
    </lineage>
</organism>
<dbReference type="Proteomes" id="UP001209682">
    <property type="component" value="Unassembled WGS sequence"/>
</dbReference>
<dbReference type="EMBL" id="JAPEQW010000024">
    <property type="protein sequence ID" value="MCW8040550.1"/>
    <property type="molecule type" value="Genomic_DNA"/>
</dbReference>
<protein>
    <submittedName>
        <fullName evidence="1">Uncharacterized protein</fullName>
    </submittedName>
</protein>
<sequence>MTVIYQQNSALKKKSQWPACYPAPICNFYWRHPSARSQQSDLCNGWKSASLAQAIAFDANGAMSYSNAPVMVYTSGR</sequence>
<comment type="caution">
    <text evidence="1">The sequence shown here is derived from an EMBL/GenBank/DDBJ whole genome shotgun (WGS) entry which is preliminary data.</text>
</comment>
<accession>A0ABT3NLZ4</accession>
<evidence type="ECO:0000313" key="1">
    <source>
        <dbReference type="EMBL" id="MCW8040550.1"/>
    </source>
</evidence>
<proteinExistence type="predicted"/>
<name>A0ABT3NLZ4_9GAMM</name>
<evidence type="ECO:0000313" key="2">
    <source>
        <dbReference type="Proteomes" id="UP001209682"/>
    </source>
</evidence>